<feature type="compositionally biased region" description="Basic and acidic residues" evidence="1">
    <location>
        <begin position="55"/>
        <end position="91"/>
    </location>
</feature>
<feature type="region of interest" description="Disordered" evidence="1">
    <location>
        <begin position="1"/>
        <end position="21"/>
    </location>
</feature>
<dbReference type="VEuPathDB" id="ToxoDB:TGARI_319530A"/>
<dbReference type="AlphaFoldDB" id="A0A139XK17"/>
<reference evidence="2 3" key="1">
    <citation type="journal article" date="2016" name="Nat. Commun.">
        <title>Local admixture of amplified and diversified secreted pathogenesis determinants shapes mosaic Toxoplasma gondii genomes.</title>
        <authorList>
            <person name="Lorenzi H."/>
            <person name="Khan A."/>
            <person name="Behnke M.S."/>
            <person name="Namasivayam S."/>
            <person name="Swapna L.S."/>
            <person name="Hadjithomas M."/>
            <person name="Karamycheva S."/>
            <person name="Pinney D."/>
            <person name="Brunk B.P."/>
            <person name="Ajioka J.W."/>
            <person name="Ajzenberg D."/>
            <person name="Boothroyd J.C."/>
            <person name="Boyle J.P."/>
            <person name="Darde M.L."/>
            <person name="Diaz-Miranda M.A."/>
            <person name="Dubey J.P."/>
            <person name="Fritz H.M."/>
            <person name="Gennari S.M."/>
            <person name="Gregory B.D."/>
            <person name="Kim K."/>
            <person name="Saeij J.P."/>
            <person name="Su C."/>
            <person name="White M.W."/>
            <person name="Zhu X.Q."/>
            <person name="Howe D.K."/>
            <person name="Rosenthal B.M."/>
            <person name="Grigg M.E."/>
            <person name="Parkinson J."/>
            <person name="Liu L."/>
            <person name="Kissinger J.C."/>
            <person name="Roos D.S."/>
            <person name="Sibley L.D."/>
        </authorList>
    </citation>
    <scope>NUCLEOTIDE SEQUENCE [LARGE SCALE GENOMIC DNA]</scope>
    <source>
        <strain evidence="2 3">ARI</strain>
    </source>
</reference>
<protein>
    <submittedName>
        <fullName evidence="2">Splicing factor SF2</fullName>
    </submittedName>
</protein>
<dbReference type="GO" id="GO:0003676">
    <property type="term" value="F:nucleic acid binding"/>
    <property type="evidence" value="ECO:0007669"/>
    <property type="project" value="InterPro"/>
</dbReference>
<evidence type="ECO:0000313" key="2">
    <source>
        <dbReference type="EMBL" id="KYF39115.1"/>
    </source>
</evidence>
<dbReference type="SUPFAM" id="SSF54928">
    <property type="entry name" value="RNA-binding domain, RBD"/>
    <property type="match status" value="1"/>
</dbReference>
<dbReference type="Proteomes" id="UP000074247">
    <property type="component" value="Unassembled WGS sequence"/>
</dbReference>
<sequence>MSRHSPSPRRRRSPSPRQGSRIFVANLPLDVTENELEDLFYKVRTGVKGQAWKSRGLDTQRDAERKTRRRREEPREAQRAAERGAKREGEARAFCVNADTSP</sequence>
<accession>A0A139XK17</accession>
<gene>
    <name evidence="2" type="ORF">TGARI_319530A</name>
</gene>
<feature type="compositionally biased region" description="Basic residues" evidence="1">
    <location>
        <begin position="1"/>
        <end position="14"/>
    </location>
</feature>
<feature type="region of interest" description="Disordered" evidence="1">
    <location>
        <begin position="49"/>
        <end position="102"/>
    </location>
</feature>
<evidence type="ECO:0000256" key="1">
    <source>
        <dbReference type="SAM" id="MobiDB-lite"/>
    </source>
</evidence>
<dbReference type="InterPro" id="IPR035979">
    <property type="entry name" value="RBD_domain_sf"/>
</dbReference>
<name>A0A139XK17_TOXGO</name>
<proteinExistence type="predicted"/>
<evidence type="ECO:0000313" key="3">
    <source>
        <dbReference type="Proteomes" id="UP000074247"/>
    </source>
</evidence>
<organism evidence="2 3">
    <name type="scientific">Toxoplasma gondii ARI</name>
    <dbReference type="NCBI Taxonomy" id="1074872"/>
    <lineage>
        <taxon>Eukaryota</taxon>
        <taxon>Sar</taxon>
        <taxon>Alveolata</taxon>
        <taxon>Apicomplexa</taxon>
        <taxon>Conoidasida</taxon>
        <taxon>Coccidia</taxon>
        <taxon>Eucoccidiorida</taxon>
        <taxon>Eimeriorina</taxon>
        <taxon>Sarcocystidae</taxon>
        <taxon>Toxoplasma</taxon>
    </lineage>
</organism>
<dbReference type="InterPro" id="IPR012677">
    <property type="entry name" value="Nucleotide-bd_a/b_plait_sf"/>
</dbReference>
<dbReference type="EMBL" id="AGQS02005830">
    <property type="protein sequence ID" value="KYF39115.1"/>
    <property type="molecule type" value="Genomic_DNA"/>
</dbReference>
<comment type="caution">
    <text evidence="2">The sequence shown here is derived from an EMBL/GenBank/DDBJ whole genome shotgun (WGS) entry which is preliminary data.</text>
</comment>
<dbReference type="Gene3D" id="3.30.70.330">
    <property type="match status" value="1"/>
</dbReference>